<evidence type="ECO:0000313" key="2">
    <source>
        <dbReference type="Proteomes" id="UP000593686"/>
    </source>
</evidence>
<proteinExistence type="predicted"/>
<reference evidence="1 2" key="1">
    <citation type="submission" date="2020-07" db="EMBL/GenBank/DDBJ databases">
        <title>Taxonomic proposal: Crassvirales, a new order of highly abundant and diverse bacterial viruses.</title>
        <authorList>
            <person name="Shkoporov A.N."/>
            <person name="Stockdale S.R."/>
            <person name="Guerin E."/>
            <person name="Ross R.P."/>
            <person name="Hill C."/>
        </authorList>
    </citation>
    <scope>NUCLEOTIDE SEQUENCE [LARGE SCALE GENOMIC DNA]</scope>
</reference>
<dbReference type="EMBL" id="MT774389">
    <property type="protein sequence ID" value="QOR59335.1"/>
    <property type="molecule type" value="Genomic_DNA"/>
</dbReference>
<dbReference type="KEGG" id="vg:65129897"/>
<dbReference type="GeneID" id="65129897"/>
<evidence type="ECO:0000313" key="1">
    <source>
        <dbReference type="EMBL" id="QOR59335.1"/>
    </source>
</evidence>
<keyword evidence="2" id="KW-1185">Reference proteome</keyword>
<dbReference type="Proteomes" id="UP000593686">
    <property type="component" value="Genome"/>
</dbReference>
<sequence length="108" mass="12470">MEKIIYGQSVEKGQILEITVPNVEYPIKAIVLDIIGYSTGDNSAHCVCIMYAQKRLFKASFEYNWSIEDSYDEDFDAPEEVEVHYYSNLKYEEIIVEYCEIPGIPSNI</sequence>
<accession>A0A7M1RY15</accession>
<protein>
    <submittedName>
        <fullName evidence="1">Uncharacterized protein</fullName>
    </submittedName>
</protein>
<name>A0A7M1RY15_9CAUD</name>
<organism evidence="1 2">
    <name type="scientific">uncultured phage cr116_1</name>
    <dbReference type="NCBI Taxonomy" id="2772073"/>
    <lineage>
        <taxon>Viruses</taxon>
        <taxon>Duplodnaviria</taxon>
        <taxon>Heunggongvirae</taxon>
        <taxon>Uroviricota</taxon>
        <taxon>Caudoviricetes</taxon>
        <taxon>Crassvirales</taxon>
        <taxon>Steigviridae</taxon>
        <taxon>Asinivirinae</taxon>
        <taxon>Pamirivirus</taxon>
        <taxon>Pamirivirus faecium</taxon>
    </lineage>
</organism>
<dbReference type="RefSeq" id="YP_010111493.1">
    <property type="nucleotide sequence ID" value="NC_055882.1"/>
</dbReference>